<comment type="subcellular location">
    <subcellularLocation>
        <location evidence="1">Cell membrane</location>
        <topology evidence="1">Multi-pass membrane protein</topology>
    </subcellularLocation>
</comment>
<dbReference type="SUPFAM" id="SSF103473">
    <property type="entry name" value="MFS general substrate transporter"/>
    <property type="match status" value="1"/>
</dbReference>
<feature type="transmembrane region" description="Helical" evidence="6">
    <location>
        <begin position="338"/>
        <end position="356"/>
    </location>
</feature>
<feature type="transmembrane region" description="Helical" evidence="6">
    <location>
        <begin position="271"/>
        <end position="289"/>
    </location>
</feature>
<feature type="transmembrane region" description="Helical" evidence="6">
    <location>
        <begin position="59"/>
        <end position="81"/>
    </location>
</feature>
<dbReference type="EMBL" id="JBHMCR010000003">
    <property type="protein sequence ID" value="MFB9519162.1"/>
    <property type="molecule type" value="Genomic_DNA"/>
</dbReference>
<feature type="transmembrane region" description="Helical" evidence="6">
    <location>
        <begin position="420"/>
        <end position="441"/>
    </location>
</feature>
<dbReference type="CDD" id="cd17393">
    <property type="entry name" value="MFS_MosC_like"/>
    <property type="match status" value="1"/>
</dbReference>
<feature type="region of interest" description="Disordered" evidence="5">
    <location>
        <begin position="446"/>
        <end position="475"/>
    </location>
</feature>
<protein>
    <submittedName>
        <fullName evidence="8">MFS transporter</fullName>
    </submittedName>
</protein>
<feature type="transmembrane region" description="Helical" evidence="6">
    <location>
        <begin position="309"/>
        <end position="326"/>
    </location>
</feature>
<evidence type="ECO:0000256" key="5">
    <source>
        <dbReference type="SAM" id="MobiDB-lite"/>
    </source>
</evidence>
<name>A0ABV5P7H9_STRCM</name>
<accession>A0ABV5P7H9</accession>
<evidence type="ECO:0000256" key="2">
    <source>
        <dbReference type="ARBA" id="ARBA00022692"/>
    </source>
</evidence>
<feature type="domain" description="Major facilitator superfamily (MFS) profile" evidence="7">
    <location>
        <begin position="24"/>
        <end position="450"/>
    </location>
</feature>
<evidence type="ECO:0000313" key="8">
    <source>
        <dbReference type="EMBL" id="MFB9519162.1"/>
    </source>
</evidence>
<feature type="transmembrane region" description="Helical" evidence="6">
    <location>
        <begin position="393"/>
        <end position="414"/>
    </location>
</feature>
<dbReference type="PANTHER" id="PTHR23514">
    <property type="entry name" value="BYPASS OF STOP CODON PROTEIN 6"/>
    <property type="match status" value="1"/>
</dbReference>
<evidence type="ECO:0000256" key="3">
    <source>
        <dbReference type="ARBA" id="ARBA00022989"/>
    </source>
</evidence>
<feature type="transmembrane region" description="Helical" evidence="6">
    <location>
        <begin position="182"/>
        <end position="201"/>
    </location>
</feature>
<comment type="caution">
    <text evidence="8">The sequence shown here is derived from an EMBL/GenBank/DDBJ whole genome shotgun (WGS) entry which is preliminary data.</text>
</comment>
<dbReference type="Proteomes" id="UP001589718">
    <property type="component" value="Unassembled WGS sequence"/>
</dbReference>
<feature type="region of interest" description="Disordered" evidence="5">
    <location>
        <begin position="1"/>
        <end position="22"/>
    </location>
</feature>
<evidence type="ECO:0000313" key="9">
    <source>
        <dbReference type="Proteomes" id="UP001589718"/>
    </source>
</evidence>
<feature type="transmembrane region" description="Helical" evidence="6">
    <location>
        <begin position="93"/>
        <end position="110"/>
    </location>
</feature>
<gene>
    <name evidence="8" type="ORF">ACFFTU_04245</name>
</gene>
<feature type="transmembrane region" description="Helical" evidence="6">
    <location>
        <begin position="362"/>
        <end position="381"/>
    </location>
</feature>
<evidence type="ECO:0000256" key="4">
    <source>
        <dbReference type="ARBA" id="ARBA00023136"/>
    </source>
</evidence>
<evidence type="ECO:0000256" key="1">
    <source>
        <dbReference type="ARBA" id="ARBA00004651"/>
    </source>
</evidence>
<evidence type="ECO:0000256" key="6">
    <source>
        <dbReference type="SAM" id="Phobius"/>
    </source>
</evidence>
<dbReference type="InterPro" id="IPR011701">
    <property type="entry name" value="MFS"/>
</dbReference>
<reference evidence="8 9" key="1">
    <citation type="submission" date="2024-09" db="EMBL/GenBank/DDBJ databases">
        <authorList>
            <person name="Sun Q."/>
            <person name="Mori K."/>
        </authorList>
    </citation>
    <scope>NUCLEOTIDE SEQUENCE [LARGE SCALE GENOMIC DNA]</scope>
    <source>
        <strain evidence="8 9">JCM 4362</strain>
    </source>
</reference>
<dbReference type="Pfam" id="PF07690">
    <property type="entry name" value="MFS_1"/>
    <property type="match status" value="2"/>
</dbReference>
<organism evidence="8 9">
    <name type="scientific">Streptomyces cremeus</name>
    <dbReference type="NCBI Taxonomy" id="66881"/>
    <lineage>
        <taxon>Bacteria</taxon>
        <taxon>Bacillati</taxon>
        <taxon>Actinomycetota</taxon>
        <taxon>Actinomycetes</taxon>
        <taxon>Kitasatosporales</taxon>
        <taxon>Streptomycetaceae</taxon>
        <taxon>Streptomyces</taxon>
    </lineage>
</organism>
<dbReference type="InterPro" id="IPR036259">
    <property type="entry name" value="MFS_trans_sf"/>
</dbReference>
<evidence type="ECO:0000259" key="7">
    <source>
        <dbReference type="PROSITE" id="PS50850"/>
    </source>
</evidence>
<keyword evidence="3 6" id="KW-1133">Transmembrane helix</keyword>
<dbReference type="InterPro" id="IPR020846">
    <property type="entry name" value="MFS_dom"/>
</dbReference>
<dbReference type="PROSITE" id="PS50850">
    <property type="entry name" value="MFS"/>
    <property type="match status" value="1"/>
</dbReference>
<keyword evidence="4 6" id="KW-0472">Membrane</keyword>
<dbReference type="InterPro" id="IPR051788">
    <property type="entry name" value="MFS_Transporter"/>
</dbReference>
<dbReference type="Gene3D" id="1.20.1250.20">
    <property type="entry name" value="MFS general substrate transporter like domains"/>
    <property type="match status" value="2"/>
</dbReference>
<feature type="transmembrane region" description="Helical" evidence="6">
    <location>
        <begin position="30"/>
        <end position="47"/>
    </location>
</feature>
<sequence>MPNLNKVRTTAAGRPGESPATPSLSRLRTALTLFFALDGFLFAGWVVRIPAIKEQTSASAGALGLALLGVSAGAVITMTLTGRLCGRFGSFRVTVACAALLSLSIALPPLTRSPLALGLVLLVFGALYGGISVAMNSAAVDVVAALRRPVMPSFHAAFSLGGMIGAGLGGLVAGGLSPLAHLSLLTLAGLLLTVAAGPTLLRESKRLVPAVAEVPKVREAPGVTEVRDRTEVPGVRDRTEVPGVRDRTQVPDVRTRKETERRAAPVGSRRVVALFGMIALCTAYGEGAIADWGPLHLQEDLGAHPGAAAAGYSLFALAMTIGRFSGTTLLERLGQTRTLVLGGATAAVGMLLGSLAPTLWLALLGFAVTGLGLANIFPVAISRAGELAGPGGVAAASTLGYGGMLLGPPAIGFLADWLSLPAALTTVAVLAAGASCLGLLARTAGQTAGRSAPPGGRTGSSEQDRSGGTQDPGAR</sequence>
<proteinExistence type="predicted"/>
<feature type="transmembrane region" description="Helical" evidence="6">
    <location>
        <begin position="116"/>
        <end position="144"/>
    </location>
</feature>
<keyword evidence="2 6" id="KW-0812">Transmembrane</keyword>
<dbReference type="PANTHER" id="PTHR23514:SF13">
    <property type="entry name" value="INNER MEMBRANE PROTEIN YBJJ"/>
    <property type="match status" value="1"/>
</dbReference>
<keyword evidence="9" id="KW-1185">Reference proteome</keyword>
<dbReference type="RefSeq" id="WP_345225532.1">
    <property type="nucleotide sequence ID" value="NZ_BAAAXE010000013.1"/>
</dbReference>
<feature type="transmembrane region" description="Helical" evidence="6">
    <location>
        <begin position="156"/>
        <end position="176"/>
    </location>
</feature>